<evidence type="ECO:0000259" key="2">
    <source>
        <dbReference type="Pfam" id="PF00535"/>
    </source>
</evidence>
<proteinExistence type="inferred from homology"/>
<dbReference type="STRING" id="1236971.JCM9152_2415"/>
<dbReference type="Pfam" id="PF00535">
    <property type="entry name" value="Glycos_transf_2"/>
    <property type="match status" value="1"/>
</dbReference>
<comment type="similarity">
    <text evidence="1">Belongs to the glycosyltransferase 2 family.</text>
</comment>
<dbReference type="Proteomes" id="UP000018895">
    <property type="component" value="Unassembled WGS sequence"/>
</dbReference>
<dbReference type="RefSeq" id="WP_035344133.1">
    <property type="nucleotide sequence ID" value="NZ_BAUU01000015.1"/>
</dbReference>
<feature type="domain" description="Glycosyltransferase 2-like" evidence="2">
    <location>
        <begin position="5"/>
        <end position="127"/>
    </location>
</feature>
<reference evidence="3" key="1">
    <citation type="journal article" date="2014" name="Genome Announc.">
        <title>Draft Genome Sequences of Three Alkaliphilic Bacillus Strains, Bacillus wakoensis JCM 9140T, Bacillus akibai JCM 9157T, and Bacillus hemicellulosilyticus JCM 9152T.</title>
        <authorList>
            <person name="Yuki M."/>
            <person name="Oshima K."/>
            <person name="Suda W."/>
            <person name="Oshida Y."/>
            <person name="Kitamura K."/>
            <person name="Iida T."/>
            <person name="Hattori M."/>
            <person name="Ohkuma M."/>
        </authorList>
    </citation>
    <scope>NUCLEOTIDE SEQUENCE [LARGE SCALE GENOMIC DNA]</scope>
    <source>
        <strain evidence="3">JCM 9152</strain>
    </source>
</reference>
<evidence type="ECO:0000313" key="3">
    <source>
        <dbReference type="EMBL" id="GAE30980.1"/>
    </source>
</evidence>
<dbReference type="InterPro" id="IPR029044">
    <property type="entry name" value="Nucleotide-diphossugar_trans"/>
</dbReference>
<protein>
    <recommendedName>
        <fullName evidence="2">Glycosyltransferase 2-like domain-containing protein</fullName>
    </recommendedName>
</protein>
<organism evidence="3 4">
    <name type="scientific">Halalkalibacter hemicellulosilyticusJCM 9152</name>
    <dbReference type="NCBI Taxonomy" id="1236971"/>
    <lineage>
        <taxon>Bacteria</taxon>
        <taxon>Bacillati</taxon>
        <taxon>Bacillota</taxon>
        <taxon>Bacilli</taxon>
        <taxon>Bacillales</taxon>
        <taxon>Bacillaceae</taxon>
        <taxon>Halalkalibacter</taxon>
    </lineage>
</organism>
<accession>W4QFW4</accession>
<dbReference type="OrthoDB" id="396512at2"/>
<comment type="caution">
    <text evidence="3">The sequence shown here is derived from an EMBL/GenBank/DDBJ whole genome shotgun (WGS) entry which is preliminary data.</text>
</comment>
<keyword evidence="4" id="KW-1185">Reference proteome</keyword>
<dbReference type="AlphaFoldDB" id="W4QFW4"/>
<evidence type="ECO:0000256" key="1">
    <source>
        <dbReference type="ARBA" id="ARBA00006739"/>
    </source>
</evidence>
<dbReference type="SUPFAM" id="SSF53448">
    <property type="entry name" value="Nucleotide-diphospho-sugar transferases"/>
    <property type="match status" value="1"/>
</dbReference>
<dbReference type="PANTHER" id="PTHR22916">
    <property type="entry name" value="GLYCOSYLTRANSFERASE"/>
    <property type="match status" value="1"/>
</dbReference>
<dbReference type="GO" id="GO:0016758">
    <property type="term" value="F:hexosyltransferase activity"/>
    <property type="evidence" value="ECO:0007669"/>
    <property type="project" value="UniProtKB-ARBA"/>
</dbReference>
<dbReference type="InterPro" id="IPR001173">
    <property type="entry name" value="Glyco_trans_2-like"/>
</dbReference>
<evidence type="ECO:0000313" key="4">
    <source>
        <dbReference type="Proteomes" id="UP000018895"/>
    </source>
</evidence>
<gene>
    <name evidence="3" type="ORF">JCM9152_2415</name>
</gene>
<dbReference type="PANTHER" id="PTHR22916:SF3">
    <property type="entry name" value="UDP-GLCNAC:BETAGAL BETA-1,3-N-ACETYLGLUCOSAMINYLTRANSFERASE-LIKE PROTEIN 1"/>
    <property type="match status" value="1"/>
</dbReference>
<name>W4QFW4_9BACI</name>
<dbReference type="Gene3D" id="3.90.550.10">
    <property type="entry name" value="Spore Coat Polysaccharide Biosynthesis Protein SpsA, Chain A"/>
    <property type="match status" value="1"/>
</dbReference>
<dbReference type="EMBL" id="BAUU01000015">
    <property type="protein sequence ID" value="GAE30980.1"/>
    <property type="molecule type" value="Genomic_DNA"/>
</dbReference>
<sequence length="239" mass="27681">MEKVSIIIPFYNCQYVEKAIESALNQTYQNIEVIVVDDGSTKYIERITPYLDSIHYIQKKNGGTASALNTGIRYATGEYFAWLSSDDLFKPDKISKQLKFMKRCGSFFSFSSYILINSNGDSLRKIDQVSKRIALIKSLLKTCSINGCTVLAKMDVFSNVGLFDESLLYANDYDMWCRILLKYDYCCIHEPLVFYRIHENMGTKKHIYEIIKETEIVKSRYNQPLKNLITKLRKKASEK</sequence>